<organism evidence="1 2">
    <name type="scientific">Cercophora newfieldiana</name>
    <dbReference type="NCBI Taxonomy" id="92897"/>
    <lineage>
        <taxon>Eukaryota</taxon>
        <taxon>Fungi</taxon>
        <taxon>Dikarya</taxon>
        <taxon>Ascomycota</taxon>
        <taxon>Pezizomycotina</taxon>
        <taxon>Sordariomycetes</taxon>
        <taxon>Sordariomycetidae</taxon>
        <taxon>Sordariales</taxon>
        <taxon>Lasiosphaeriaceae</taxon>
        <taxon>Cercophora</taxon>
    </lineage>
</organism>
<gene>
    <name evidence="1" type="ORF">B0T16DRAFT_453866</name>
</gene>
<protein>
    <recommendedName>
        <fullName evidence="3">F-box domain-containing protein</fullName>
    </recommendedName>
</protein>
<reference evidence="1" key="1">
    <citation type="submission" date="2023-06" db="EMBL/GenBank/DDBJ databases">
        <title>Genome-scale phylogeny and comparative genomics of the fungal order Sordariales.</title>
        <authorList>
            <consortium name="Lawrence Berkeley National Laboratory"/>
            <person name="Hensen N."/>
            <person name="Bonometti L."/>
            <person name="Westerberg I."/>
            <person name="Brannstrom I.O."/>
            <person name="Guillou S."/>
            <person name="Cros-Aarteil S."/>
            <person name="Calhoun S."/>
            <person name="Haridas S."/>
            <person name="Kuo A."/>
            <person name="Mondo S."/>
            <person name="Pangilinan J."/>
            <person name="Riley R."/>
            <person name="Labutti K."/>
            <person name="Andreopoulos B."/>
            <person name="Lipzen A."/>
            <person name="Chen C."/>
            <person name="Yanf M."/>
            <person name="Daum C."/>
            <person name="Ng V."/>
            <person name="Clum A."/>
            <person name="Steindorff A."/>
            <person name="Ohm R."/>
            <person name="Martin F."/>
            <person name="Silar P."/>
            <person name="Natvig D."/>
            <person name="Lalanne C."/>
            <person name="Gautier V."/>
            <person name="Ament-Velasquez S.L."/>
            <person name="Kruys A."/>
            <person name="Hutchinson M.I."/>
            <person name="Powell A.J."/>
            <person name="Barry K."/>
            <person name="Miller A.N."/>
            <person name="Grigoriev I.V."/>
            <person name="Debuchy R."/>
            <person name="Gladieux P."/>
            <person name="Thoren M.H."/>
            <person name="Johannesson H."/>
        </authorList>
    </citation>
    <scope>NUCLEOTIDE SEQUENCE</scope>
    <source>
        <strain evidence="1">SMH2532-1</strain>
    </source>
</reference>
<name>A0AA39YEX4_9PEZI</name>
<evidence type="ECO:0000313" key="2">
    <source>
        <dbReference type="Proteomes" id="UP001174936"/>
    </source>
</evidence>
<evidence type="ECO:0008006" key="3">
    <source>
        <dbReference type="Google" id="ProtNLM"/>
    </source>
</evidence>
<dbReference type="Proteomes" id="UP001174936">
    <property type="component" value="Unassembled WGS sequence"/>
</dbReference>
<comment type="caution">
    <text evidence="1">The sequence shown here is derived from an EMBL/GenBank/DDBJ whole genome shotgun (WGS) entry which is preliminary data.</text>
</comment>
<evidence type="ECO:0000313" key="1">
    <source>
        <dbReference type="EMBL" id="KAK0651392.1"/>
    </source>
</evidence>
<keyword evidence="2" id="KW-1185">Reference proteome</keyword>
<sequence length="457" mass="52386">MASPSPPPFEVVRPLIEYIRANPGQPQLDSFQELASSLDHWQIRQLLKILSERFSSITSPADPATRFPVEVRILIAKYFDVSDVHTLLWVSKSWRASWATGDCLEPLARRLFPGFLEYTRLQAKLASEEPDMVKALVNAAYYAHLRRTGGLQNYPRYKFYRSAFPLDEAFPHIIDVASKPIVDTILSLRPPRERENYSGSPRDPVYQSGRVAWYIPQSAPHLVVDDFRTLRRKIFAGYADSERRPHFVPANHYELILTNKLVGFRDHRKIYTWDLETGESNTLTLPNTPYKTLSSDYHLCFPFFGATATVVLWDVRRGSTELDISHIADSNFRHVELEVIFHPLLDDTIFIVGQTPSDLTTLISKFSNGVLEETYRFPDWCEKCRKPEIPDKRLEMTSKFGEFCVRTTTVPASCWGDSSTEEGSTPKQNTRVADCFNIWTGLLTRRVFPQVIDVDDG</sequence>
<proteinExistence type="predicted"/>
<dbReference type="AlphaFoldDB" id="A0AA39YEX4"/>
<accession>A0AA39YEX4</accession>
<dbReference type="SUPFAM" id="SSF81383">
    <property type="entry name" value="F-box domain"/>
    <property type="match status" value="1"/>
</dbReference>
<dbReference type="EMBL" id="JAULSV010000002">
    <property type="protein sequence ID" value="KAK0651392.1"/>
    <property type="molecule type" value="Genomic_DNA"/>
</dbReference>
<dbReference type="InterPro" id="IPR036047">
    <property type="entry name" value="F-box-like_dom_sf"/>
</dbReference>